<sequence>MRSVGAVRQVALSAGRDLDATLAFWRDVLGLGVHARYDPPGMAFIMAGDIRLLFTDGVPAGTVYLDIQGLEAFHADAKAAGVPFTAPPALVHRDTEGTFGPAGESEWMAFLKDPAGNTIGLVERQKPQQPGTA</sequence>
<dbReference type="SUPFAM" id="SSF54593">
    <property type="entry name" value="Glyoxalase/Bleomycin resistance protein/Dihydroxybiphenyl dioxygenase"/>
    <property type="match status" value="1"/>
</dbReference>
<reference evidence="2 3" key="1">
    <citation type="submission" date="2017-09" db="EMBL/GenBank/DDBJ databases">
        <title>Mesorhizobum sanjuanii sp. nov. isolated from nodules of Lotus tenuis in saline-alkaline lowlands of Flooding Pampa.</title>
        <authorList>
            <person name="Sannazzaro A.I."/>
            <person name="Torres Tejerizo G.A."/>
            <person name="Fontana F."/>
            <person name="Cumpa Velazquez L.M."/>
            <person name="Hansen L."/>
            <person name="Pistorio M."/>
            <person name="Estrella M.J."/>
        </authorList>
    </citation>
    <scope>NUCLEOTIDE SEQUENCE [LARGE SCALE GENOMIC DNA]</scope>
    <source>
        <strain evidence="2 3">BSA136</strain>
    </source>
</reference>
<accession>A0A2A6F6T9</accession>
<comment type="caution">
    <text evidence="2">The sequence shown here is derived from an EMBL/GenBank/DDBJ whole genome shotgun (WGS) entry which is preliminary data.</text>
</comment>
<feature type="domain" description="VOC" evidence="1">
    <location>
        <begin position="6"/>
        <end position="124"/>
    </location>
</feature>
<dbReference type="InterPro" id="IPR037523">
    <property type="entry name" value="VOC_core"/>
</dbReference>
<dbReference type="Gene3D" id="3.10.180.10">
    <property type="entry name" value="2,3-Dihydroxybiphenyl 1,2-Dioxygenase, domain 1"/>
    <property type="match status" value="1"/>
</dbReference>
<evidence type="ECO:0000313" key="2">
    <source>
        <dbReference type="EMBL" id="PDQ17341.1"/>
    </source>
</evidence>
<dbReference type="InterPro" id="IPR004360">
    <property type="entry name" value="Glyas_Fos-R_dOase_dom"/>
</dbReference>
<dbReference type="Proteomes" id="UP000219182">
    <property type="component" value="Unassembled WGS sequence"/>
</dbReference>
<gene>
    <name evidence="2" type="ORF">CN311_30530</name>
</gene>
<dbReference type="PROSITE" id="PS51819">
    <property type="entry name" value="VOC"/>
    <property type="match status" value="1"/>
</dbReference>
<evidence type="ECO:0000313" key="3">
    <source>
        <dbReference type="Proteomes" id="UP000219182"/>
    </source>
</evidence>
<dbReference type="InterPro" id="IPR029068">
    <property type="entry name" value="Glyas_Bleomycin-R_OHBP_Dase"/>
</dbReference>
<proteinExistence type="predicted"/>
<organism evidence="2 3">
    <name type="scientific">Mesorhizobium sanjuanii</name>
    <dbReference type="NCBI Taxonomy" id="2037900"/>
    <lineage>
        <taxon>Bacteria</taxon>
        <taxon>Pseudomonadati</taxon>
        <taxon>Pseudomonadota</taxon>
        <taxon>Alphaproteobacteria</taxon>
        <taxon>Hyphomicrobiales</taxon>
        <taxon>Phyllobacteriaceae</taxon>
        <taxon>Mesorhizobium</taxon>
    </lineage>
</organism>
<dbReference type="RefSeq" id="WP_097577304.1">
    <property type="nucleotide sequence ID" value="NZ_NWQG01000272.1"/>
</dbReference>
<dbReference type="AlphaFoldDB" id="A0A2A6F6T9"/>
<dbReference type="Pfam" id="PF00903">
    <property type="entry name" value="Glyoxalase"/>
    <property type="match status" value="1"/>
</dbReference>
<name>A0A2A6F6T9_9HYPH</name>
<protein>
    <submittedName>
        <fullName evidence="2">Glyoxalase</fullName>
    </submittedName>
</protein>
<dbReference type="EMBL" id="NWQG01000272">
    <property type="protein sequence ID" value="PDQ17341.1"/>
    <property type="molecule type" value="Genomic_DNA"/>
</dbReference>
<evidence type="ECO:0000259" key="1">
    <source>
        <dbReference type="PROSITE" id="PS51819"/>
    </source>
</evidence>
<keyword evidence="3" id="KW-1185">Reference proteome</keyword>